<evidence type="ECO:0000256" key="2">
    <source>
        <dbReference type="SAM" id="SignalP"/>
    </source>
</evidence>
<reference evidence="3 4" key="1">
    <citation type="submission" date="2019-04" db="EMBL/GenBank/DDBJ databases">
        <authorList>
            <person name="Van Vliet M D."/>
        </authorList>
    </citation>
    <scope>NUCLEOTIDE SEQUENCE [LARGE SCALE GENOMIC DNA]</scope>
    <source>
        <strain evidence="3 4">F21</strain>
    </source>
</reference>
<evidence type="ECO:0000313" key="3">
    <source>
        <dbReference type="EMBL" id="VGO22943.1"/>
    </source>
</evidence>
<keyword evidence="1" id="KW-1133">Transmembrane helix</keyword>
<dbReference type="NCBIfam" id="TIGR02595">
    <property type="entry name" value="PEP_CTERM"/>
    <property type="match status" value="1"/>
</dbReference>
<dbReference type="RefSeq" id="WP_136064894.1">
    <property type="nucleotide sequence ID" value="NZ_CAAHFH010000003.1"/>
</dbReference>
<proteinExistence type="predicted"/>
<sequence length="265" mass="27340">MKKLMILAIAGLVAGSASASLSVDYTLMGGIDDADGGTFQAVQSLTVAKGDVVVMFAGTNKKPSVYSPVFSSTSAETFTAINSWTTETNPNPAAWMSYAVIDTAGTYDFLVTGNGTVADRNGIYLLSSNQGDVAFLDGDEATYAGLAGGASLTVNNSLGWTTNPLYGEIAVIGGASHLRIVSGDSVNLDADDTGSNQRFSASTNIASGTSYDIAWSFTNSDAIDRSSNGSFLAAGFAEVIPEPATLGLVAAFGAGILFIRRRFMI</sequence>
<accession>A0A6C2USL6</accession>
<keyword evidence="1" id="KW-0812">Transmembrane</keyword>
<dbReference type="Proteomes" id="UP000346198">
    <property type="component" value="Unassembled WGS sequence"/>
</dbReference>
<organism evidence="3 4">
    <name type="scientific">Pontiella sulfatireligans</name>
    <dbReference type="NCBI Taxonomy" id="2750658"/>
    <lineage>
        <taxon>Bacteria</taxon>
        <taxon>Pseudomonadati</taxon>
        <taxon>Kiritimatiellota</taxon>
        <taxon>Kiritimatiellia</taxon>
        <taxon>Kiritimatiellales</taxon>
        <taxon>Pontiellaceae</taxon>
        <taxon>Pontiella</taxon>
    </lineage>
</organism>
<keyword evidence="4" id="KW-1185">Reference proteome</keyword>
<keyword evidence="1" id="KW-0472">Membrane</keyword>
<feature type="signal peptide" evidence="2">
    <location>
        <begin position="1"/>
        <end position="19"/>
    </location>
</feature>
<evidence type="ECO:0000256" key="1">
    <source>
        <dbReference type="SAM" id="Phobius"/>
    </source>
</evidence>
<gene>
    <name evidence="3" type="ORF">SCARR_05041</name>
</gene>
<dbReference type="EMBL" id="CAAHFH010000003">
    <property type="protein sequence ID" value="VGO22943.1"/>
    <property type="molecule type" value="Genomic_DNA"/>
</dbReference>
<evidence type="ECO:0008006" key="5">
    <source>
        <dbReference type="Google" id="ProtNLM"/>
    </source>
</evidence>
<keyword evidence="2" id="KW-0732">Signal</keyword>
<protein>
    <recommendedName>
        <fullName evidence="5">PEP-CTERM protein-sorting domain-containing protein</fullName>
    </recommendedName>
</protein>
<dbReference type="AlphaFoldDB" id="A0A6C2USL6"/>
<feature type="transmembrane region" description="Helical" evidence="1">
    <location>
        <begin position="240"/>
        <end position="259"/>
    </location>
</feature>
<name>A0A6C2USL6_9BACT</name>
<dbReference type="InterPro" id="IPR013424">
    <property type="entry name" value="Ice-binding_C"/>
</dbReference>
<feature type="chain" id="PRO_5025536483" description="PEP-CTERM protein-sorting domain-containing protein" evidence="2">
    <location>
        <begin position="20"/>
        <end position="265"/>
    </location>
</feature>
<evidence type="ECO:0000313" key="4">
    <source>
        <dbReference type="Proteomes" id="UP000346198"/>
    </source>
</evidence>